<dbReference type="InterPro" id="IPR044876">
    <property type="entry name" value="HRDC_dom_sf"/>
</dbReference>
<dbReference type="GO" id="GO:0005730">
    <property type="term" value="C:nucleolus"/>
    <property type="evidence" value="ECO:0007669"/>
    <property type="project" value="TreeGrafter"/>
</dbReference>
<dbReference type="FunFam" id="1.10.150.80:FF:000001">
    <property type="entry name" value="Putative exosome component 10"/>
    <property type="match status" value="1"/>
</dbReference>
<dbReference type="GO" id="GO:0071040">
    <property type="term" value="P:nuclear polyadenylation-dependent antisense transcript catabolic process"/>
    <property type="evidence" value="ECO:0007669"/>
    <property type="project" value="TreeGrafter"/>
</dbReference>
<dbReference type="GO" id="GO:0000175">
    <property type="term" value="F:3'-5'-RNA exonuclease activity"/>
    <property type="evidence" value="ECO:0007669"/>
    <property type="project" value="InterPro"/>
</dbReference>
<feature type="transmembrane region" description="Helical" evidence="4">
    <location>
        <begin position="25"/>
        <end position="44"/>
    </location>
</feature>
<dbReference type="Pfam" id="PF01612">
    <property type="entry name" value="DNA_pol_A_exo1"/>
    <property type="match status" value="1"/>
</dbReference>
<dbReference type="GO" id="GO:0071036">
    <property type="term" value="P:nuclear polyadenylation-dependent snoRNA catabolic process"/>
    <property type="evidence" value="ECO:0007669"/>
    <property type="project" value="TreeGrafter"/>
</dbReference>
<evidence type="ECO:0000256" key="4">
    <source>
        <dbReference type="SAM" id="Phobius"/>
    </source>
</evidence>
<comment type="similarity">
    <text evidence="3">Belongs to the exosome component 10/RRP6 family.</text>
</comment>
<gene>
    <name evidence="6" type="ORF">Zmor_004099</name>
</gene>
<dbReference type="GO" id="GO:0071038">
    <property type="term" value="P:TRAMP-dependent tRNA surveillance pathway"/>
    <property type="evidence" value="ECO:0007669"/>
    <property type="project" value="TreeGrafter"/>
</dbReference>
<organism evidence="6 7">
    <name type="scientific">Zophobas morio</name>
    <dbReference type="NCBI Taxonomy" id="2755281"/>
    <lineage>
        <taxon>Eukaryota</taxon>
        <taxon>Metazoa</taxon>
        <taxon>Ecdysozoa</taxon>
        <taxon>Arthropoda</taxon>
        <taxon>Hexapoda</taxon>
        <taxon>Insecta</taxon>
        <taxon>Pterygota</taxon>
        <taxon>Neoptera</taxon>
        <taxon>Endopterygota</taxon>
        <taxon>Coleoptera</taxon>
        <taxon>Polyphaga</taxon>
        <taxon>Cucujiformia</taxon>
        <taxon>Tenebrionidae</taxon>
        <taxon>Zophobas</taxon>
    </lineage>
</organism>
<keyword evidence="2" id="KW-0539">Nucleus</keyword>
<dbReference type="Pfam" id="PF00570">
    <property type="entry name" value="HRDC"/>
    <property type="match status" value="1"/>
</dbReference>
<dbReference type="GO" id="GO:0000467">
    <property type="term" value="P:exonucleolytic trimming to generate mature 3'-end of 5.8S rRNA from tricistronic rRNA transcript (SSU-rRNA, 5.8S rRNA, LSU-rRNA)"/>
    <property type="evidence" value="ECO:0007669"/>
    <property type="project" value="InterPro"/>
</dbReference>
<dbReference type="SUPFAM" id="SSF47819">
    <property type="entry name" value="HRDC-like"/>
    <property type="match status" value="1"/>
</dbReference>
<evidence type="ECO:0000313" key="6">
    <source>
        <dbReference type="EMBL" id="KAJ3636412.1"/>
    </source>
</evidence>
<protein>
    <recommendedName>
        <fullName evidence="5">HRDC domain-containing protein</fullName>
    </recommendedName>
</protein>
<comment type="caution">
    <text evidence="6">The sequence shown here is derived from an EMBL/GenBank/DDBJ whole genome shotgun (WGS) entry which is preliminary data.</text>
</comment>
<dbReference type="GO" id="GO:0071051">
    <property type="term" value="P:poly(A)-dependent snoRNA 3'-end processing"/>
    <property type="evidence" value="ECO:0007669"/>
    <property type="project" value="TreeGrafter"/>
</dbReference>
<keyword evidence="4" id="KW-0812">Transmembrane</keyword>
<dbReference type="InterPro" id="IPR002562">
    <property type="entry name" value="3'-5'_exonuclease_dom"/>
</dbReference>
<name>A0AA38HLR5_9CUCU</name>
<dbReference type="GO" id="GO:0000176">
    <property type="term" value="C:nuclear exosome (RNase complex)"/>
    <property type="evidence" value="ECO:0007669"/>
    <property type="project" value="TreeGrafter"/>
</dbReference>
<dbReference type="InterPro" id="IPR012337">
    <property type="entry name" value="RNaseH-like_sf"/>
</dbReference>
<sequence>MQEAHKQRSFSGFVCLMQISTRCQLPLSFFFVAFTFSAADYIFLRERDFLVDTLTLRAHIPLLLEVFTDSNIVKVFHGADMDIVWLQRDFGLYVVNMFDTGQAARVLGYPRYSLAYLLKHFCQVDADKQYQLADWRVRPLPEDMRRYAREDTHYLLYIYDCFKNELLLRSNESGNLLRAVWERSTSICLKKYEKSVWHEKKYQDLYLKYNRRYTKQQMSVFKALYDWRDQVSREEDESPSYILQNHLLFQIAEHLPDDKASLLRLCSPVPLHVKTHVNQLITIISRARKHINEEQLRLVSEEPLPAVGHSANKRDQFLPGMDLTDSLSPFGFGVFCDILTKQTLPPPPPYGGLKVGDWGDANQSLKVEERAPGY</sequence>
<dbReference type="GO" id="GO:0071039">
    <property type="term" value="P:nuclear polyadenylation-dependent CUT catabolic process"/>
    <property type="evidence" value="ECO:0007669"/>
    <property type="project" value="TreeGrafter"/>
</dbReference>
<feature type="domain" description="HRDC" evidence="5">
    <location>
        <begin position="214"/>
        <end position="294"/>
    </location>
</feature>
<dbReference type="PROSITE" id="PS50967">
    <property type="entry name" value="HRDC"/>
    <property type="match status" value="1"/>
</dbReference>
<evidence type="ECO:0000256" key="2">
    <source>
        <dbReference type="ARBA" id="ARBA00023242"/>
    </source>
</evidence>
<keyword evidence="4" id="KW-1133">Transmembrane helix</keyword>
<dbReference type="GO" id="GO:0003727">
    <property type="term" value="F:single-stranded RNA binding"/>
    <property type="evidence" value="ECO:0007669"/>
    <property type="project" value="TreeGrafter"/>
</dbReference>
<dbReference type="InterPro" id="IPR036397">
    <property type="entry name" value="RNaseH_sf"/>
</dbReference>
<accession>A0AA38HLR5</accession>
<dbReference type="InterPro" id="IPR045092">
    <property type="entry name" value="Rrp6-like"/>
</dbReference>
<dbReference type="GO" id="GO:0071044">
    <property type="term" value="P:histone mRNA catabolic process"/>
    <property type="evidence" value="ECO:0007669"/>
    <property type="project" value="TreeGrafter"/>
</dbReference>
<dbReference type="PANTHER" id="PTHR12124">
    <property type="entry name" value="POLYMYOSITIS/SCLERODERMA AUTOANTIGEN-RELATED"/>
    <property type="match status" value="1"/>
</dbReference>
<comment type="subcellular location">
    <subcellularLocation>
        <location evidence="1">Nucleus</location>
    </subcellularLocation>
</comment>
<evidence type="ECO:0000259" key="5">
    <source>
        <dbReference type="PROSITE" id="PS50967"/>
    </source>
</evidence>
<evidence type="ECO:0000256" key="1">
    <source>
        <dbReference type="ARBA" id="ARBA00004123"/>
    </source>
</evidence>
<dbReference type="InterPro" id="IPR010997">
    <property type="entry name" value="HRDC-like_sf"/>
</dbReference>
<dbReference type="InterPro" id="IPR002121">
    <property type="entry name" value="HRDC_dom"/>
</dbReference>
<dbReference type="EMBL" id="JALNTZ010000122">
    <property type="protein sequence ID" value="KAJ3636412.1"/>
    <property type="molecule type" value="Genomic_DNA"/>
</dbReference>
<dbReference type="GO" id="GO:0071037">
    <property type="term" value="P:nuclear polyadenylation-dependent snRNA catabolic process"/>
    <property type="evidence" value="ECO:0007669"/>
    <property type="project" value="TreeGrafter"/>
</dbReference>
<dbReference type="Gene3D" id="1.10.150.80">
    <property type="entry name" value="HRDC domain"/>
    <property type="match status" value="1"/>
</dbReference>
<keyword evidence="7" id="KW-1185">Reference proteome</keyword>
<dbReference type="SMART" id="SM00341">
    <property type="entry name" value="HRDC"/>
    <property type="match status" value="1"/>
</dbReference>
<dbReference type="GO" id="GO:0071035">
    <property type="term" value="P:nuclear polyadenylation-dependent rRNA catabolic process"/>
    <property type="evidence" value="ECO:0007669"/>
    <property type="project" value="TreeGrafter"/>
</dbReference>
<dbReference type="Proteomes" id="UP001168821">
    <property type="component" value="Unassembled WGS sequence"/>
</dbReference>
<proteinExistence type="inferred from homology"/>
<dbReference type="Gene3D" id="3.30.420.10">
    <property type="entry name" value="Ribonuclease H-like superfamily/Ribonuclease H"/>
    <property type="match status" value="1"/>
</dbReference>
<dbReference type="SMART" id="SM00474">
    <property type="entry name" value="35EXOc"/>
    <property type="match status" value="1"/>
</dbReference>
<dbReference type="SUPFAM" id="SSF53098">
    <property type="entry name" value="Ribonuclease H-like"/>
    <property type="match status" value="1"/>
</dbReference>
<reference evidence="6" key="1">
    <citation type="journal article" date="2023" name="G3 (Bethesda)">
        <title>Whole genome assemblies of Zophobas morio and Tenebrio molitor.</title>
        <authorList>
            <person name="Kaur S."/>
            <person name="Stinson S.A."/>
            <person name="diCenzo G.C."/>
        </authorList>
    </citation>
    <scope>NUCLEOTIDE SEQUENCE</scope>
    <source>
        <strain evidence="6">QUZm001</strain>
    </source>
</reference>
<evidence type="ECO:0000313" key="7">
    <source>
        <dbReference type="Proteomes" id="UP001168821"/>
    </source>
</evidence>
<keyword evidence="4" id="KW-0472">Membrane</keyword>
<evidence type="ECO:0000256" key="3">
    <source>
        <dbReference type="ARBA" id="ARBA00043957"/>
    </source>
</evidence>
<dbReference type="GO" id="GO:0000166">
    <property type="term" value="F:nucleotide binding"/>
    <property type="evidence" value="ECO:0007669"/>
    <property type="project" value="InterPro"/>
</dbReference>
<dbReference type="AlphaFoldDB" id="A0AA38HLR5"/>
<dbReference type="PANTHER" id="PTHR12124:SF47">
    <property type="entry name" value="EXOSOME COMPONENT 10"/>
    <property type="match status" value="1"/>
</dbReference>